<keyword evidence="4 6" id="KW-1133">Transmembrane helix</keyword>
<gene>
    <name evidence="8" type="ORF">SAMN04489765_1795</name>
</gene>
<keyword evidence="5 6" id="KW-0472">Membrane</keyword>
<protein>
    <submittedName>
        <fullName evidence="8">MFS transporter, putative metabolite:H+ symporter</fullName>
    </submittedName>
</protein>
<evidence type="ECO:0000256" key="1">
    <source>
        <dbReference type="ARBA" id="ARBA00004651"/>
    </source>
</evidence>
<dbReference type="AlphaFoldDB" id="A0A1H1DM03"/>
<dbReference type="RefSeq" id="WP_068565906.1">
    <property type="nucleotide sequence ID" value="NZ_FNLF01000002.1"/>
</dbReference>
<dbReference type="SUPFAM" id="SSF103473">
    <property type="entry name" value="MFS general substrate transporter"/>
    <property type="match status" value="1"/>
</dbReference>
<feature type="transmembrane region" description="Helical" evidence="6">
    <location>
        <begin position="186"/>
        <end position="205"/>
    </location>
</feature>
<evidence type="ECO:0000256" key="4">
    <source>
        <dbReference type="ARBA" id="ARBA00022989"/>
    </source>
</evidence>
<accession>A0A1H1DM03</accession>
<dbReference type="GO" id="GO:0005886">
    <property type="term" value="C:plasma membrane"/>
    <property type="evidence" value="ECO:0007669"/>
    <property type="project" value="UniProtKB-SubCell"/>
</dbReference>
<dbReference type="InterPro" id="IPR036259">
    <property type="entry name" value="MFS_trans_sf"/>
</dbReference>
<keyword evidence="2" id="KW-0813">Transport</keyword>
<evidence type="ECO:0000256" key="6">
    <source>
        <dbReference type="SAM" id="Phobius"/>
    </source>
</evidence>
<dbReference type="Pfam" id="PF00083">
    <property type="entry name" value="Sugar_tr"/>
    <property type="match status" value="1"/>
</dbReference>
<sequence>MTSETTQAPSIAARLDRLPMTRLHFAAVGVIGLGLFFDQYENFLAATIATVLKKDFALGPDELKLLLASAFIGQFIGALFMGRLADRYGRRTAFMINLALYSAMSLVGAFSPNAAFLVVTRFIAGIGIGGEFALADSYLSDILPKNVRGKYISLAYVVSFLGVPVVGFAARWLTPQVFDLGGAEVQGWRLLFVFGALGSLLVWLVRRGLPESPRWLEAQGRYDEADAIVRRLEARAVQEGKVLAEPDAALRPVRSRSISIRALFRPPYRRRTVMLWIVSALEVFGYYGFGTIAPLVLLAKGYSIQTSLLFVALSYIGYPLGAALAVPIVERVERRYLVIGSAGLMAAFGLWFGFAASPMQIVLAGFLYTLASNLFSNAYHVYLADSYPTAIRGTAAGAAYSLSKLVTAFLPFVLLPILDERGSVWVFAVVAAAMLALMVTVAVLGHRSTGRSADEV</sequence>
<feature type="transmembrane region" description="Helical" evidence="6">
    <location>
        <begin position="93"/>
        <end position="110"/>
    </location>
</feature>
<feature type="transmembrane region" description="Helical" evidence="6">
    <location>
        <begin position="308"/>
        <end position="329"/>
    </location>
</feature>
<evidence type="ECO:0000259" key="7">
    <source>
        <dbReference type="PROSITE" id="PS50850"/>
    </source>
</evidence>
<feature type="transmembrane region" description="Helical" evidence="6">
    <location>
        <begin position="361"/>
        <end position="383"/>
    </location>
</feature>
<evidence type="ECO:0000313" key="9">
    <source>
        <dbReference type="Proteomes" id="UP000183053"/>
    </source>
</evidence>
<keyword evidence="3 6" id="KW-0812">Transmembrane</keyword>
<dbReference type="PANTHER" id="PTHR23511">
    <property type="entry name" value="SYNAPTIC VESICLE GLYCOPROTEIN 2"/>
    <property type="match status" value="1"/>
</dbReference>
<comment type="subcellular location">
    <subcellularLocation>
        <location evidence="1">Cell membrane</location>
        <topology evidence="1">Multi-pass membrane protein</topology>
    </subcellularLocation>
</comment>
<feature type="transmembrane region" description="Helical" evidence="6">
    <location>
        <begin position="20"/>
        <end position="37"/>
    </location>
</feature>
<dbReference type="PROSITE" id="PS50850">
    <property type="entry name" value="MFS"/>
    <property type="match status" value="1"/>
</dbReference>
<feature type="transmembrane region" description="Helical" evidence="6">
    <location>
        <begin position="273"/>
        <end position="296"/>
    </location>
</feature>
<feature type="transmembrane region" description="Helical" evidence="6">
    <location>
        <begin position="151"/>
        <end position="174"/>
    </location>
</feature>
<proteinExistence type="predicted"/>
<keyword evidence="9" id="KW-1185">Reference proteome</keyword>
<dbReference type="CDD" id="cd17316">
    <property type="entry name" value="MFS_SV2_like"/>
    <property type="match status" value="1"/>
</dbReference>
<evidence type="ECO:0000256" key="5">
    <source>
        <dbReference type="ARBA" id="ARBA00023136"/>
    </source>
</evidence>
<name>A0A1H1DM03_9ACTN</name>
<dbReference type="Proteomes" id="UP000183053">
    <property type="component" value="Unassembled WGS sequence"/>
</dbReference>
<dbReference type="EMBL" id="FNLF01000002">
    <property type="protein sequence ID" value="SDQ77535.1"/>
    <property type="molecule type" value="Genomic_DNA"/>
</dbReference>
<evidence type="ECO:0000256" key="2">
    <source>
        <dbReference type="ARBA" id="ARBA00022448"/>
    </source>
</evidence>
<feature type="domain" description="Major facilitator superfamily (MFS) profile" evidence="7">
    <location>
        <begin position="27"/>
        <end position="449"/>
    </location>
</feature>
<reference evidence="9" key="1">
    <citation type="submission" date="2016-10" db="EMBL/GenBank/DDBJ databases">
        <authorList>
            <person name="Varghese N."/>
            <person name="Submissions S."/>
        </authorList>
    </citation>
    <scope>NUCLEOTIDE SEQUENCE [LARGE SCALE GENOMIC DNA]</scope>
    <source>
        <strain evidence="9">DSM 44142</strain>
    </source>
</reference>
<feature type="transmembrane region" description="Helical" evidence="6">
    <location>
        <begin position="336"/>
        <end position="355"/>
    </location>
</feature>
<feature type="transmembrane region" description="Helical" evidence="6">
    <location>
        <begin position="424"/>
        <end position="444"/>
    </location>
</feature>
<organism evidence="8 9">
    <name type="scientific">Tsukamurella pulmonis</name>
    <dbReference type="NCBI Taxonomy" id="47312"/>
    <lineage>
        <taxon>Bacteria</taxon>
        <taxon>Bacillati</taxon>
        <taxon>Actinomycetota</taxon>
        <taxon>Actinomycetes</taxon>
        <taxon>Mycobacteriales</taxon>
        <taxon>Tsukamurellaceae</taxon>
        <taxon>Tsukamurella</taxon>
    </lineage>
</organism>
<dbReference type="GO" id="GO:0022857">
    <property type="term" value="F:transmembrane transporter activity"/>
    <property type="evidence" value="ECO:0007669"/>
    <property type="project" value="InterPro"/>
</dbReference>
<evidence type="ECO:0000313" key="8">
    <source>
        <dbReference type="EMBL" id="SDQ77535.1"/>
    </source>
</evidence>
<dbReference type="InterPro" id="IPR005828">
    <property type="entry name" value="MFS_sugar_transport-like"/>
</dbReference>
<dbReference type="STRING" id="47312.SAMN04489765_1795"/>
<dbReference type="PANTHER" id="PTHR23511:SF34">
    <property type="entry name" value="SYNAPTIC VESICLE GLYCOPROTEIN 2"/>
    <property type="match status" value="1"/>
</dbReference>
<feature type="transmembrane region" description="Helical" evidence="6">
    <location>
        <begin position="63"/>
        <end position="81"/>
    </location>
</feature>
<dbReference type="OrthoDB" id="9787026at2"/>
<evidence type="ECO:0000256" key="3">
    <source>
        <dbReference type="ARBA" id="ARBA00022692"/>
    </source>
</evidence>
<dbReference type="InterPro" id="IPR020846">
    <property type="entry name" value="MFS_dom"/>
</dbReference>
<dbReference type="Gene3D" id="1.20.1250.20">
    <property type="entry name" value="MFS general substrate transporter like domains"/>
    <property type="match status" value="1"/>
</dbReference>
<feature type="transmembrane region" description="Helical" evidence="6">
    <location>
        <begin position="116"/>
        <end position="139"/>
    </location>
</feature>
<feature type="transmembrane region" description="Helical" evidence="6">
    <location>
        <begin position="395"/>
        <end position="418"/>
    </location>
</feature>